<reference evidence="1 2" key="1">
    <citation type="submission" date="2022-06" db="EMBL/GenBank/DDBJ databases">
        <title>Rhizosaccharibacter gen. nov. sp. nov. KSS12, endophytic bacteria isolated from sugarcane.</title>
        <authorList>
            <person name="Pitiwittayakul N."/>
        </authorList>
    </citation>
    <scope>NUCLEOTIDE SEQUENCE [LARGE SCALE GENOMIC DNA]</scope>
    <source>
        <strain evidence="1 2">KSS12</strain>
    </source>
</reference>
<dbReference type="Pfam" id="PF13469">
    <property type="entry name" value="Sulfotransfer_3"/>
    <property type="match status" value="1"/>
</dbReference>
<comment type="caution">
    <text evidence="1">The sequence shown here is derived from an EMBL/GenBank/DDBJ whole genome shotgun (WGS) entry which is preliminary data.</text>
</comment>
<sequence>MSSVVHLISGLPRSGSTLLGAILNQNPAIRAGMSSPVAVMLDRIMPVMAAGEYASLFDDAQKVAVLRGVFEAYHGDARPPVLFDTNRAWCARMAVADRMFPGVRVVCCVRDPVWILDSFERAFRRHPFRLSRLHGLPNAGTVFDRAEQLMQPTGSLGAAWQAFQEAYFGEWAHRLIVVDYDELADEPDRVLAVLYAELGLPAFRHDFTAVGPANGEGVDEALNTPGLHAVRPRVAREHRRTILPPQLVSRFANACFWRDGAPGASNPGGAFVLAPGG</sequence>
<accession>A0ABT1VXY9</accession>
<dbReference type="SUPFAM" id="SSF52540">
    <property type="entry name" value="P-loop containing nucleoside triphosphate hydrolases"/>
    <property type="match status" value="1"/>
</dbReference>
<name>A0ABT1VXY9_9PROT</name>
<evidence type="ECO:0000313" key="1">
    <source>
        <dbReference type="EMBL" id="MCQ8241202.1"/>
    </source>
</evidence>
<evidence type="ECO:0000313" key="2">
    <source>
        <dbReference type="Proteomes" id="UP001524547"/>
    </source>
</evidence>
<dbReference type="EMBL" id="JAMZEJ010000005">
    <property type="protein sequence ID" value="MCQ8241202.1"/>
    <property type="molecule type" value="Genomic_DNA"/>
</dbReference>
<protein>
    <submittedName>
        <fullName evidence="1">Sulfotransferase</fullName>
    </submittedName>
</protein>
<gene>
    <name evidence="1" type="ORF">NFI88_10160</name>
</gene>
<dbReference type="Gene3D" id="3.40.50.300">
    <property type="entry name" value="P-loop containing nucleotide triphosphate hydrolases"/>
    <property type="match status" value="1"/>
</dbReference>
<dbReference type="InterPro" id="IPR027417">
    <property type="entry name" value="P-loop_NTPase"/>
</dbReference>
<organism evidence="1 2">
    <name type="scientific">Rhizosaccharibacter radicis</name>
    <dbReference type="NCBI Taxonomy" id="2782605"/>
    <lineage>
        <taxon>Bacteria</taxon>
        <taxon>Pseudomonadati</taxon>
        <taxon>Pseudomonadota</taxon>
        <taxon>Alphaproteobacteria</taxon>
        <taxon>Acetobacterales</taxon>
        <taxon>Acetobacteraceae</taxon>
        <taxon>Rhizosaccharibacter</taxon>
    </lineage>
</organism>
<dbReference type="RefSeq" id="WP_422919937.1">
    <property type="nucleotide sequence ID" value="NZ_JAMZEJ010000005.1"/>
</dbReference>
<keyword evidence="2" id="KW-1185">Reference proteome</keyword>
<dbReference type="Proteomes" id="UP001524547">
    <property type="component" value="Unassembled WGS sequence"/>
</dbReference>
<proteinExistence type="predicted"/>